<dbReference type="AlphaFoldDB" id="A0A0C3L5B4"/>
<evidence type="ECO:0000313" key="1">
    <source>
        <dbReference type="EMBL" id="KIO28958.1"/>
    </source>
</evidence>
<protein>
    <submittedName>
        <fullName evidence="1">Uncharacterized protein</fullName>
    </submittedName>
</protein>
<accession>A0A0C3L5B4</accession>
<evidence type="ECO:0000313" key="2">
    <source>
        <dbReference type="Proteomes" id="UP000054248"/>
    </source>
</evidence>
<reference evidence="1 2" key="1">
    <citation type="submission" date="2014-04" db="EMBL/GenBank/DDBJ databases">
        <authorList>
            <consortium name="DOE Joint Genome Institute"/>
            <person name="Kuo A."/>
            <person name="Girlanda M."/>
            <person name="Perotto S."/>
            <person name="Kohler A."/>
            <person name="Nagy L.G."/>
            <person name="Floudas D."/>
            <person name="Copeland A."/>
            <person name="Barry K.W."/>
            <person name="Cichocki N."/>
            <person name="Veneault-Fourrey C."/>
            <person name="LaButti K."/>
            <person name="Lindquist E.A."/>
            <person name="Lipzen A."/>
            <person name="Lundell T."/>
            <person name="Morin E."/>
            <person name="Murat C."/>
            <person name="Sun H."/>
            <person name="Tunlid A."/>
            <person name="Henrissat B."/>
            <person name="Grigoriev I.V."/>
            <person name="Hibbett D.S."/>
            <person name="Martin F."/>
            <person name="Nordberg H.P."/>
            <person name="Cantor M.N."/>
            <person name="Hua S.X."/>
        </authorList>
    </citation>
    <scope>NUCLEOTIDE SEQUENCE [LARGE SCALE GENOMIC DNA]</scope>
    <source>
        <strain evidence="1 2">MUT 4182</strain>
    </source>
</reference>
<name>A0A0C3L5B4_9AGAM</name>
<dbReference type="Proteomes" id="UP000054248">
    <property type="component" value="Unassembled WGS sequence"/>
</dbReference>
<dbReference type="EMBL" id="KN822988">
    <property type="protein sequence ID" value="KIO28958.1"/>
    <property type="molecule type" value="Genomic_DNA"/>
</dbReference>
<reference evidence="2" key="2">
    <citation type="submission" date="2015-01" db="EMBL/GenBank/DDBJ databases">
        <title>Evolutionary Origins and Diversification of the Mycorrhizal Mutualists.</title>
        <authorList>
            <consortium name="DOE Joint Genome Institute"/>
            <consortium name="Mycorrhizal Genomics Consortium"/>
            <person name="Kohler A."/>
            <person name="Kuo A."/>
            <person name="Nagy L.G."/>
            <person name="Floudas D."/>
            <person name="Copeland A."/>
            <person name="Barry K.W."/>
            <person name="Cichocki N."/>
            <person name="Veneault-Fourrey C."/>
            <person name="LaButti K."/>
            <person name="Lindquist E.A."/>
            <person name="Lipzen A."/>
            <person name="Lundell T."/>
            <person name="Morin E."/>
            <person name="Murat C."/>
            <person name="Riley R."/>
            <person name="Ohm R."/>
            <person name="Sun H."/>
            <person name="Tunlid A."/>
            <person name="Henrissat B."/>
            <person name="Grigoriev I.V."/>
            <person name="Hibbett D.S."/>
            <person name="Martin F."/>
        </authorList>
    </citation>
    <scope>NUCLEOTIDE SEQUENCE [LARGE SCALE GENOMIC DNA]</scope>
    <source>
        <strain evidence="2">MUT 4182</strain>
    </source>
</reference>
<sequence length="76" mass="8957">MHMLHYFSRQGQGSKLVSPFMTTIFSRRYVRRLSYMRAWDPLDGTQRPRELPNPLARKSGFKPDLNEYNLGKGVRV</sequence>
<proteinExistence type="predicted"/>
<gene>
    <name evidence="1" type="ORF">M407DRAFT_242783</name>
</gene>
<organism evidence="1 2">
    <name type="scientific">Tulasnella calospora MUT 4182</name>
    <dbReference type="NCBI Taxonomy" id="1051891"/>
    <lineage>
        <taxon>Eukaryota</taxon>
        <taxon>Fungi</taxon>
        <taxon>Dikarya</taxon>
        <taxon>Basidiomycota</taxon>
        <taxon>Agaricomycotina</taxon>
        <taxon>Agaricomycetes</taxon>
        <taxon>Cantharellales</taxon>
        <taxon>Tulasnellaceae</taxon>
        <taxon>Tulasnella</taxon>
    </lineage>
</organism>
<dbReference type="HOGENOM" id="CLU_2656289_0_0_1"/>
<keyword evidence="2" id="KW-1185">Reference proteome</keyword>